<feature type="compositionally biased region" description="Low complexity" evidence="1">
    <location>
        <begin position="167"/>
        <end position="177"/>
    </location>
</feature>
<feature type="region of interest" description="Disordered" evidence="1">
    <location>
        <begin position="251"/>
        <end position="298"/>
    </location>
</feature>
<dbReference type="Proteomes" id="UP000183567">
    <property type="component" value="Unassembled WGS sequence"/>
</dbReference>
<dbReference type="EMBL" id="LVVM01000724">
    <property type="protein sequence ID" value="OJA20122.1"/>
    <property type="molecule type" value="Genomic_DNA"/>
</dbReference>
<reference evidence="2 3" key="1">
    <citation type="submission" date="2016-03" db="EMBL/GenBank/DDBJ databases">
        <title>Comparative genomics of the ectomycorrhizal sister species Rhizopogon vinicolor and Rhizopogon vesiculosus (Basidiomycota: Boletales) reveals a divergence of the mating type B locus.</title>
        <authorList>
            <person name="Mujic A.B."/>
            <person name="Kuo A."/>
            <person name="Tritt A."/>
            <person name="Lipzen A."/>
            <person name="Chen C."/>
            <person name="Johnson J."/>
            <person name="Sharma A."/>
            <person name="Barry K."/>
            <person name="Grigoriev I.V."/>
            <person name="Spatafora J.W."/>
        </authorList>
    </citation>
    <scope>NUCLEOTIDE SEQUENCE [LARGE SCALE GENOMIC DNA]</scope>
    <source>
        <strain evidence="2 3">AM-OR11-056</strain>
    </source>
</reference>
<comment type="caution">
    <text evidence="2">The sequence shown here is derived from an EMBL/GenBank/DDBJ whole genome shotgun (WGS) entry which is preliminary data.</text>
</comment>
<dbReference type="AlphaFoldDB" id="A0A1J8REC7"/>
<protein>
    <submittedName>
        <fullName evidence="2">Uncharacterized protein</fullName>
    </submittedName>
</protein>
<accession>A0A1J8REC7</accession>
<feature type="compositionally biased region" description="Basic and acidic residues" evidence="1">
    <location>
        <begin position="16"/>
        <end position="44"/>
    </location>
</feature>
<organism evidence="2 3">
    <name type="scientific">Rhizopogon vesiculosus</name>
    <dbReference type="NCBI Taxonomy" id="180088"/>
    <lineage>
        <taxon>Eukaryota</taxon>
        <taxon>Fungi</taxon>
        <taxon>Dikarya</taxon>
        <taxon>Basidiomycota</taxon>
        <taxon>Agaricomycotina</taxon>
        <taxon>Agaricomycetes</taxon>
        <taxon>Agaricomycetidae</taxon>
        <taxon>Boletales</taxon>
        <taxon>Suillineae</taxon>
        <taxon>Rhizopogonaceae</taxon>
        <taxon>Rhizopogon</taxon>
    </lineage>
</organism>
<sequence>MRAAWNTATSAVGFKTEAKHPEDHSRPTQEDMTKKRTHGERETSGPKMRRYRTPEETRAKAMESIPRESSHATRSPLRKDTVSYSGAVTGSLHAQSLKEEVNSPAKAGVANDGARAPPQMGEGSSQPPDSPATNSLRHIDNTPRSVRGAEGNMQSLDSHPTPHDSQLLLLPPAAARSRSSRGHERGNQGMEMEMEQLRKDLASAKESLDDYQRENEKLVGERKRAEAALQVERSNADKKIREMTTALHKARADAKIHDQELRNSHEEKSSLRHELASLKRSTNNPRALEAKLRETETELTSTRNDLEIAKNQLKAMSEQKVQLNTLLKDRTFELKGAQSFLTTADASSNADVISMVQRLNSEILQSAAYMAESMVDAFSFQSGGIRDENACGMVKQSFGRSLAHYLATKKHKDDPLLIQITFQSCFAQFLDFVIRSWALPRQDISDIFASTYEQIRLGEAQAVSGRWRALTIAYTSGREETQLIAQVTSHLGERFANIMLAAGCSASPDVLRASAEKKLSDRIVLLFKLATQLKKIIMEEITSTDLRTVTISGGVVYSAEAMEDAYVDGDPASSGVRVLCTTDLGLNRTTRLATSGETQWDNKLLLKPKVALETVVNSMDE</sequence>
<feature type="compositionally biased region" description="Basic and acidic residues" evidence="1">
    <location>
        <begin position="52"/>
        <end position="80"/>
    </location>
</feature>
<feature type="compositionally biased region" description="Polar residues" evidence="1">
    <location>
        <begin position="122"/>
        <end position="136"/>
    </location>
</feature>
<feature type="compositionally biased region" description="Basic and acidic residues" evidence="1">
    <location>
        <begin position="251"/>
        <end position="277"/>
    </location>
</feature>
<dbReference type="STRING" id="180088.A0A1J8REC7"/>
<dbReference type="OrthoDB" id="3222645at2759"/>
<keyword evidence="3" id="KW-1185">Reference proteome</keyword>
<feature type="region of interest" description="Disordered" evidence="1">
    <location>
        <begin position="1"/>
        <end position="80"/>
    </location>
</feature>
<proteinExistence type="predicted"/>
<evidence type="ECO:0000313" key="3">
    <source>
        <dbReference type="Proteomes" id="UP000183567"/>
    </source>
</evidence>
<gene>
    <name evidence="2" type="ORF">AZE42_04095</name>
</gene>
<feature type="compositionally biased region" description="Polar residues" evidence="1">
    <location>
        <begin position="1"/>
        <end position="10"/>
    </location>
</feature>
<evidence type="ECO:0000256" key="1">
    <source>
        <dbReference type="SAM" id="MobiDB-lite"/>
    </source>
</evidence>
<name>A0A1J8REC7_9AGAM</name>
<evidence type="ECO:0000313" key="2">
    <source>
        <dbReference type="EMBL" id="OJA20122.1"/>
    </source>
</evidence>
<feature type="region of interest" description="Disordered" evidence="1">
    <location>
        <begin position="96"/>
        <end position="191"/>
    </location>
</feature>